<name>A0A0E9XL08_ANGAN</name>
<organism evidence="1">
    <name type="scientific">Anguilla anguilla</name>
    <name type="common">European freshwater eel</name>
    <name type="synonym">Muraena anguilla</name>
    <dbReference type="NCBI Taxonomy" id="7936"/>
    <lineage>
        <taxon>Eukaryota</taxon>
        <taxon>Metazoa</taxon>
        <taxon>Chordata</taxon>
        <taxon>Craniata</taxon>
        <taxon>Vertebrata</taxon>
        <taxon>Euteleostomi</taxon>
        <taxon>Actinopterygii</taxon>
        <taxon>Neopterygii</taxon>
        <taxon>Teleostei</taxon>
        <taxon>Anguilliformes</taxon>
        <taxon>Anguillidae</taxon>
        <taxon>Anguilla</taxon>
    </lineage>
</organism>
<reference evidence="1" key="1">
    <citation type="submission" date="2014-11" db="EMBL/GenBank/DDBJ databases">
        <authorList>
            <person name="Amaro Gonzalez C."/>
        </authorList>
    </citation>
    <scope>NUCLEOTIDE SEQUENCE</scope>
</reference>
<evidence type="ECO:0000313" key="1">
    <source>
        <dbReference type="EMBL" id="JAI03335.1"/>
    </source>
</evidence>
<dbReference type="AlphaFoldDB" id="A0A0E9XL08"/>
<protein>
    <submittedName>
        <fullName evidence="1">Uncharacterized protein</fullName>
    </submittedName>
</protein>
<reference evidence="1" key="2">
    <citation type="journal article" date="2015" name="Fish Shellfish Immunol.">
        <title>Early steps in the European eel (Anguilla anguilla)-Vibrio vulnificus interaction in the gills: Role of the RtxA13 toxin.</title>
        <authorList>
            <person name="Callol A."/>
            <person name="Pajuelo D."/>
            <person name="Ebbesson L."/>
            <person name="Teles M."/>
            <person name="MacKenzie S."/>
            <person name="Amaro C."/>
        </authorList>
    </citation>
    <scope>NUCLEOTIDE SEQUENCE</scope>
</reference>
<proteinExistence type="predicted"/>
<accession>A0A0E9XL08</accession>
<dbReference type="EMBL" id="GBXM01005243">
    <property type="protein sequence ID" value="JAI03335.1"/>
    <property type="molecule type" value="Transcribed_RNA"/>
</dbReference>
<sequence length="24" mass="2524">MLDRTLCANAGNAKAATTKAVFKK</sequence>